<dbReference type="InterPro" id="IPR011009">
    <property type="entry name" value="Kinase-like_dom_sf"/>
</dbReference>
<dbReference type="InterPro" id="IPR050122">
    <property type="entry name" value="RTK"/>
</dbReference>
<feature type="domain" description="Protein kinase" evidence="1">
    <location>
        <begin position="185"/>
        <end position="458"/>
    </location>
</feature>
<dbReference type="GO" id="GO:0005886">
    <property type="term" value="C:plasma membrane"/>
    <property type="evidence" value="ECO:0007669"/>
    <property type="project" value="TreeGrafter"/>
</dbReference>
<reference evidence="3" key="1">
    <citation type="submission" date="2022-11" db="UniProtKB">
        <authorList>
            <consortium name="WormBaseParasite"/>
        </authorList>
    </citation>
    <scope>IDENTIFICATION</scope>
</reference>
<dbReference type="GO" id="GO:0007169">
    <property type="term" value="P:cell surface receptor protein tyrosine kinase signaling pathway"/>
    <property type="evidence" value="ECO:0007669"/>
    <property type="project" value="TreeGrafter"/>
</dbReference>
<dbReference type="GO" id="GO:0004714">
    <property type="term" value="F:transmembrane receptor protein tyrosine kinase activity"/>
    <property type="evidence" value="ECO:0007669"/>
    <property type="project" value="TreeGrafter"/>
</dbReference>
<dbReference type="InterPro" id="IPR001245">
    <property type="entry name" value="Ser-Thr/Tyr_kinase_cat_dom"/>
</dbReference>
<protein>
    <submittedName>
        <fullName evidence="3">Protein kinase domain-containing protein</fullName>
    </submittedName>
</protein>
<dbReference type="GO" id="GO:0043235">
    <property type="term" value="C:receptor complex"/>
    <property type="evidence" value="ECO:0007669"/>
    <property type="project" value="TreeGrafter"/>
</dbReference>
<dbReference type="Proteomes" id="UP000887540">
    <property type="component" value="Unplaced"/>
</dbReference>
<dbReference type="AlphaFoldDB" id="A0A914C5G8"/>
<dbReference type="WBParaSite" id="ACRNAN_Path_344.g1320.t1">
    <property type="protein sequence ID" value="ACRNAN_Path_344.g1320.t1"/>
    <property type="gene ID" value="ACRNAN_Path_344.g1320"/>
</dbReference>
<dbReference type="PROSITE" id="PS50011">
    <property type="entry name" value="PROTEIN_KINASE_DOM"/>
    <property type="match status" value="1"/>
</dbReference>
<proteinExistence type="predicted"/>
<dbReference type="PANTHER" id="PTHR24416:SF617">
    <property type="entry name" value="RET ONCOGENE, ISOFORM A"/>
    <property type="match status" value="1"/>
</dbReference>
<name>A0A914C5G8_9BILA</name>
<dbReference type="PRINTS" id="PR00109">
    <property type="entry name" value="TYRKINASE"/>
</dbReference>
<evidence type="ECO:0000259" key="1">
    <source>
        <dbReference type="PROSITE" id="PS50011"/>
    </source>
</evidence>
<dbReference type="PANTHER" id="PTHR24416">
    <property type="entry name" value="TYROSINE-PROTEIN KINASE RECEPTOR"/>
    <property type="match status" value="1"/>
</dbReference>
<dbReference type="InterPro" id="IPR000719">
    <property type="entry name" value="Prot_kinase_dom"/>
</dbReference>
<sequence>MMDKPKLLSSQLGDYCCASKLVKKRKNWSWIGARPASHITRSSSVNSVRRIWNELPAEIATIHDLCQFKRLIRSPEVYAAQECDQKSGIQSVILVQDRTVFFVLAVLTDKTIYNYCLDHDRENYKWFRLLPAHQKTKDLARLITELVETGVPVDERHKTVLRKPVTSVRTKILSHAYERISDEPLHNPYDCHHGAMGSLHCVSVRMNYKDRLYAMRTLKSNFLRHRYTEESLHESAELRLRMKHRNVDVLHAFLELDDQPMVITEWYSDGSLAEVLAFGKPNYSIETKVSFARQIAEGLAYLHNRTTPIIHTNLAARNCYVVFEEKDLKPKERVPVVKIADFWPFKLNVYNQENPRGCRNFRWFAPETIRDGIFDCKTDVWSYGVTVWEIFHDCERPYGPLDTNKETLLKMLSQNKRLNTDKIPIEIRVEILTCWFWKPDMRPEVKEMIKMFDKRKSK</sequence>
<dbReference type="Pfam" id="PF07714">
    <property type="entry name" value="PK_Tyr_Ser-Thr"/>
    <property type="match status" value="1"/>
</dbReference>
<organism evidence="2 3">
    <name type="scientific">Acrobeloides nanus</name>
    <dbReference type="NCBI Taxonomy" id="290746"/>
    <lineage>
        <taxon>Eukaryota</taxon>
        <taxon>Metazoa</taxon>
        <taxon>Ecdysozoa</taxon>
        <taxon>Nematoda</taxon>
        <taxon>Chromadorea</taxon>
        <taxon>Rhabditida</taxon>
        <taxon>Tylenchina</taxon>
        <taxon>Cephalobomorpha</taxon>
        <taxon>Cephaloboidea</taxon>
        <taxon>Cephalobidae</taxon>
        <taxon>Acrobeloides</taxon>
    </lineage>
</organism>
<dbReference type="SUPFAM" id="SSF56112">
    <property type="entry name" value="Protein kinase-like (PK-like)"/>
    <property type="match status" value="1"/>
</dbReference>
<dbReference type="GO" id="GO:0005524">
    <property type="term" value="F:ATP binding"/>
    <property type="evidence" value="ECO:0007669"/>
    <property type="project" value="InterPro"/>
</dbReference>
<evidence type="ECO:0000313" key="2">
    <source>
        <dbReference type="Proteomes" id="UP000887540"/>
    </source>
</evidence>
<keyword evidence="2" id="KW-1185">Reference proteome</keyword>
<evidence type="ECO:0000313" key="3">
    <source>
        <dbReference type="WBParaSite" id="ACRNAN_Path_344.g1320.t1"/>
    </source>
</evidence>
<dbReference type="Gene3D" id="1.10.510.10">
    <property type="entry name" value="Transferase(Phosphotransferase) domain 1"/>
    <property type="match status" value="1"/>
</dbReference>
<accession>A0A914C5G8</accession>